<organism evidence="2 3">
    <name type="scientific">Nocardioides phosphati</name>
    <dbReference type="NCBI Taxonomy" id="1867775"/>
    <lineage>
        <taxon>Bacteria</taxon>
        <taxon>Bacillati</taxon>
        <taxon>Actinomycetota</taxon>
        <taxon>Actinomycetes</taxon>
        <taxon>Propionibacteriales</taxon>
        <taxon>Nocardioidaceae</taxon>
        <taxon>Nocardioides</taxon>
    </lineage>
</organism>
<dbReference type="EMBL" id="BMNI01000004">
    <property type="protein sequence ID" value="GGO89360.1"/>
    <property type="molecule type" value="Genomic_DNA"/>
</dbReference>
<name>A0ABQ2NA11_9ACTN</name>
<sequence length="58" mass="6483">MLLLVIHSRCPEVEDDAGSQQERSERDQKDEHLLDGAQVAEVKRSHGPSIVADGRMWG</sequence>
<feature type="compositionally biased region" description="Basic and acidic residues" evidence="1">
    <location>
        <begin position="22"/>
        <end position="34"/>
    </location>
</feature>
<evidence type="ECO:0000256" key="1">
    <source>
        <dbReference type="SAM" id="MobiDB-lite"/>
    </source>
</evidence>
<feature type="region of interest" description="Disordered" evidence="1">
    <location>
        <begin position="12"/>
        <end position="58"/>
    </location>
</feature>
<comment type="caution">
    <text evidence="2">The sequence shown here is derived from an EMBL/GenBank/DDBJ whole genome shotgun (WGS) entry which is preliminary data.</text>
</comment>
<accession>A0ABQ2NA11</accession>
<dbReference type="Proteomes" id="UP000655410">
    <property type="component" value="Unassembled WGS sequence"/>
</dbReference>
<gene>
    <name evidence="2" type="ORF">GCM10011584_18550</name>
</gene>
<protein>
    <submittedName>
        <fullName evidence="2">Uncharacterized protein</fullName>
    </submittedName>
</protein>
<proteinExistence type="predicted"/>
<reference evidence="3" key="1">
    <citation type="journal article" date="2019" name="Int. J. Syst. Evol. Microbiol.">
        <title>The Global Catalogue of Microorganisms (GCM) 10K type strain sequencing project: providing services to taxonomists for standard genome sequencing and annotation.</title>
        <authorList>
            <consortium name="The Broad Institute Genomics Platform"/>
            <consortium name="The Broad Institute Genome Sequencing Center for Infectious Disease"/>
            <person name="Wu L."/>
            <person name="Ma J."/>
        </authorList>
    </citation>
    <scope>NUCLEOTIDE SEQUENCE [LARGE SCALE GENOMIC DNA]</scope>
    <source>
        <strain evidence="3">CGMCC 4.7371</strain>
    </source>
</reference>
<keyword evidence="3" id="KW-1185">Reference proteome</keyword>
<evidence type="ECO:0000313" key="2">
    <source>
        <dbReference type="EMBL" id="GGO89360.1"/>
    </source>
</evidence>
<evidence type="ECO:0000313" key="3">
    <source>
        <dbReference type="Proteomes" id="UP000655410"/>
    </source>
</evidence>